<organism evidence="2 3">
    <name type="scientific">Actinomadura adrarensis</name>
    <dbReference type="NCBI Taxonomy" id="1819600"/>
    <lineage>
        <taxon>Bacteria</taxon>
        <taxon>Bacillati</taxon>
        <taxon>Actinomycetota</taxon>
        <taxon>Actinomycetes</taxon>
        <taxon>Streptosporangiales</taxon>
        <taxon>Thermomonosporaceae</taxon>
        <taxon>Actinomadura</taxon>
    </lineage>
</organism>
<sequence>MPGDVLGRAEMSALQERVVASLCATVGPMLKERASVELYALAITTDRDVVTLRVVAHTEEALRTLLEGDEEDADHYRWWPDEWGISDDDVTPEKRCRGAERHRQGHVRGRRLTR</sequence>
<proteinExistence type="predicted"/>
<accession>A0ABW3CMN4</accession>
<evidence type="ECO:0000313" key="2">
    <source>
        <dbReference type="EMBL" id="MFD0855052.1"/>
    </source>
</evidence>
<comment type="caution">
    <text evidence="2">The sequence shown here is derived from an EMBL/GenBank/DDBJ whole genome shotgun (WGS) entry which is preliminary data.</text>
</comment>
<gene>
    <name evidence="2" type="ORF">ACFQ07_22615</name>
</gene>
<evidence type="ECO:0000313" key="3">
    <source>
        <dbReference type="Proteomes" id="UP001597083"/>
    </source>
</evidence>
<feature type="region of interest" description="Disordered" evidence="1">
    <location>
        <begin position="95"/>
        <end position="114"/>
    </location>
</feature>
<dbReference type="Pfam" id="PF14136">
    <property type="entry name" value="DUF4303"/>
    <property type="match status" value="1"/>
</dbReference>
<keyword evidence="3" id="KW-1185">Reference proteome</keyword>
<evidence type="ECO:0000256" key="1">
    <source>
        <dbReference type="SAM" id="MobiDB-lite"/>
    </source>
</evidence>
<dbReference type="Proteomes" id="UP001597083">
    <property type="component" value="Unassembled WGS sequence"/>
</dbReference>
<protein>
    <submittedName>
        <fullName evidence="2">DUF4303 domain-containing protein</fullName>
    </submittedName>
</protein>
<dbReference type="InterPro" id="IPR025409">
    <property type="entry name" value="DUF4303"/>
</dbReference>
<feature type="compositionally biased region" description="Basic residues" evidence="1">
    <location>
        <begin position="103"/>
        <end position="114"/>
    </location>
</feature>
<reference evidence="3" key="1">
    <citation type="journal article" date="2019" name="Int. J. Syst. Evol. Microbiol.">
        <title>The Global Catalogue of Microorganisms (GCM) 10K type strain sequencing project: providing services to taxonomists for standard genome sequencing and annotation.</title>
        <authorList>
            <consortium name="The Broad Institute Genomics Platform"/>
            <consortium name="The Broad Institute Genome Sequencing Center for Infectious Disease"/>
            <person name="Wu L."/>
            <person name="Ma J."/>
        </authorList>
    </citation>
    <scope>NUCLEOTIDE SEQUENCE [LARGE SCALE GENOMIC DNA]</scope>
    <source>
        <strain evidence="3">JCM 31696</strain>
    </source>
</reference>
<name>A0ABW3CMN4_9ACTN</name>
<dbReference type="EMBL" id="JBHTIR010003340">
    <property type="protein sequence ID" value="MFD0855052.1"/>
    <property type="molecule type" value="Genomic_DNA"/>
</dbReference>